<name>A0A6I6E0P1_9MICO</name>
<keyword evidence="1" id="KW-0175">Coiled coil</keyword>
<feature type="coiled-coil region" evidence="1">
    <location>
        <begin position="232"/>
        <end position="283"/>
    </location>
</feature>
<dbReference type="Proteomes" id="UP000422989">
    <property type="component" value="Chromosome"/>
</dbReference>
<reference evidence="4 5" key="1">
    <citation type="submission" date="2018-09" db="EMBL/GenBank/DDBJ databases">
        <title>Whole genome sequencing of Microbacterium oryzae strain MB-10T.</title>
        <authorList>
            <person name="Das S.K."/>
        </authorList>
    </citation>
    <scope>NUCLEOTIDE SEQUENCE [LARGE SCALE GENOMIC DNA]</scope>
    <source>
        <strain evidence="4 5">MB-10</strain>
    </source>
</reference>
<proteinExistence type="predicted"/>
<evidence type="ECO:0000313" key="5">
    <source>
        <dbReference type="Proteomes" id="UP000422989"/>
    </source>
</evidence>
<feature type="compositionally biased region" description="Pro residues" evidence="2">
    <location>
        <begin position="1"/>
        <end position="19"/>
    </location>
</feature>
<dbReference type="InterPro" id="IPR018306">
    <property type="entry name" value="Phage_T5_Orf172_DNA-bd"/>
</dbReference>
<dbReference type="AlphaFoldDB" id="A0A6I6E0P1"/>
<dbReference type="Pfam" id="PF13250">
    <property type="entry name" value="SNIPE"/>
    <property type="match status" value="1"/>
</dbReference>
<dbReference type="EMBL" id="CP032550">
    <property type="protein sequence ID" value="QGU27704.1"/>
    <property type="molecule type" value="Genomic_DNA"/>
</dbReference>
<dbReference type="OrthoDB" id="9811665at2"/>
<dbReference type="RefSeq" id="WP_156242205.1">
    <property type="nucleotide sequence ID" value="NZ_BAAAZL010000004.1"/>
</dbReference>
<evidence type="ECO:0000256" key="2">
    <source>
        <dbReference type="SAM" id="MobiDB-lite"/>
    </source>
</evidence>
<dbReference type="Pfam" id="PF13455">
    <property type="entry name" value="MUG113"/>
    <property type="match status" value="1"/>
</dbReference>
<accession>A0A6I6E0P1</accession>
<keyword evidence="5" id="KW-1185">Reference proteome</keyword>
<dbReference type="KEGG" id="moj:D7D94_08500"/>
<protein>
    <submittedName>
        <fullName evidence="4">DUF4041 domain-containing protein</fullName>
    </submittedName>
</protein>
<sequence>MSVVFNPPPGWPKPPPGWQPPAGWTPDPSWPEPPSGWQLWLSDDDTATSDAAQAPGTAPAVEPVSSESARVAFLEAENAGLRRALAAASDGEQPVELDDARVLQAVGIYRYHHPLESAAAYKDRLENLEARIADAIREGRAIVKSDLFTLNNSLAQGRRMTADLGKLMLRAYNAEADNVIRSLRAGNVETAKRRLEASRTAIARLGALMEMHIDDAFHALRVEEIELTADWLMKKQEEREAAREERARLREEARVQRELEEERARLDKERAHLTNALDALRAQGRDDADLIQRLAAVDQAIEQNDYRAANIRAGYIYVISNEGAFGAGVVKIGLTRRLEPTDRIAELSGASVPFRFDVHALFFSEDAVTLENELHKHFASRALNQANPRKEFFFATPAEVRDVLLQRVGNILEFVETVDATEYRQSLGAWPASRRG</sequence>
<gene>
    <name evidence="4" type="ORF">D7D94_08500</name>
</gene>
<feature type="region of interest" description="Disordered" evidence="2">
    <location>
        <begin position="1"/>
        <end position="63"/>
    </location>
</feature>
<evidence type="ECO:0000313" key="4">
    <source>
        <dbReference type="EMBL" id="QGU27704.1"/>
    </source>
</evidence>
<dbReference type="InterPro" id="IPR025280">
    <property type="entry name" value="SNIPE"/>
</dbReference>
<dbReference type="SMART" id="SM00974">
    <property type="entry name" value="T5orf172"/>
    <property type="match status" value="1"/>
</dbReference>
<evidence type="ECO:0000259" key="3">
    <source>
        <dbReference type="SMART" id="SM00974"/>
    </source>
</evidence>
<organism evidence="4 5">
    <name type="scientific">Microbacterium oryzae</name>
    <dbReference type="NCBI Taxonomy" id="743009"/>
    <lineage>
        <taxon>Bacteria</taxon>
        <taxon>Bacillati</taxon>
        <taxon>Actinomycetota</taxon>
        <taxon>Actinomycetes</taxon>
        <taxon>Micrococcales</taxon>
        <taxon>Microbacteriaceae</taxon>
        <taxon>Microbacterium</taxon>
    </lineage>
</organism>
<evidence type="ECO:0000256" key="1">
    <source>
        <dbReference type="SAM" id="Coils"/>
    </source>
</evidence>
<feature type="domain" description="Bacteriophage T5 Orf172 DNA-binding" evidence="3">
    <location>
        <begin position="324"/>
        <end position="407"/>
    </location>
</feature>